<evidence type="ECO:0000313" key="2">
    <source>
        <dbReference type="EMBL" id="KAL2822039.1"/>
    </source>
</evidence>
<proteinExistence type="predicted"/>
<sequence length="323" mass="36208">MDFLQASSDASQSSSSELSASEPSSPESSFSSVASEFEHPLAQLAKGVKQQPFTTNKSLQNLLEHRRQELQEDLTRDQFLVFTSVPPAQASKLSDERSRARYWCRFTFNTETGILIAKVMVSLPHDLAVRLFERIIFRELMAMNVDRELMPGGSTTHMIGNWTKEPDCSWAPGPRSKNPKPSFVVEVGLSESMPHLALDACGWLETPSSSVKLVITITIRRQHPEIILQQWELPTRRTNVVTGAYPISAERTAFIRLSLTNSTISVTGESYTNGATTAITQLNLPFVKIFSRPPQPPLERDLVITTQELRLFAEDVWGIQEFL</sequence>
<comment type="caution">
    <text evidence="2">The sequence shown here is derived from an EMBL/GenBank/DDBJ whole genome shotgun (WGS) entry which is preliminary data.</text>
</comment>
<organism evidence="2 3">
    <name type="scientific">Aspergillus granulosus</name>
    <dbReference type="NCBI Taxonomy" id="176169"/>
    <lineage>
        <taxon>Eukaryota</taxon>
        <taxon>Fungi</taxon>
        <taxon>Dikarya</taxon>
        <taxon>Ascomycota</taxon>
        <taxon>Pezizomycotina</taxon>
        <taxon>Eurotiomycetes</taxon>
        <taxon>Eurotiomycetidae</taxon>
        <taxon>Eurotiales</taxon>
        <taxon>Aspergillaceae</taxon>
        <taxon>Aspergillus</taxon>
        <taxon>Aspergillus subgen. Nidulantes</taxon>
    </lineage>
</organism>
<gene>
    <name evidence="2" type="ORF">BJX63DRAFT_180906</name>
</gene>
<dbReference type="EMBL" id="JBFXLT010000003">
    <property type="protein sequence ID" value="KAL2822039.1"/>
    <property type="molecule type" value="Genomic_DNA"/>
</dbReference>
<protein>
    <submittedName>
        <fullName evidence="2">Uncharacterized protein</fullName>
    </submittedName>
</protein>
<accession>A0ABR4I2R7</accession>
<feature type="region of interest" description="Disordered" evidence="1">
    <location>
        <begin position="1"/>
        <end position="35"/>
    </location>
</feature>
<dbReference type="Proteomes" id="UP001610334">
    <property type="component" value="Unassembled WGS sequence"/>
</dbReference>
<reference evidence="2 3" key="1">
    <citation type="submission" date="2024-07" db="EMBL/GenBank/DDBJ databases">
        <title>Section-level genome sequencing and comparative genomics of Aspergillus sections Usti and Cavernicolus.</title>
        <authorList>
            <consortium name="Lawrence Berkeley National Laboratory"/>
            <person name="Nybo J.L."/>
            <person name="Vesth T.C."/>
            <person name="Theobald S."/>
            <person name="Frisvad J.C."/>
            <person name="Larsen T.O."/>
            <person name="Kjaerboelling I."/>
            <person name="Rothschild-Mancinelli K."/>
            <person name="Lyhne E.K."/>
            <person name="Kogle M.E."/>
            <person name="Barry K."/>
            <person name="Clum A."/>
            <person name="Na H."/>
            <person name="Ledsgaard L."/>
            <person name="Lin J."/>
            <person name="Lipzen A."/>
            <person name="Kuo A."/>
            <person name="Riley R."/>
            <person name="Mondo S."/>
            <person name="Labutti K."/>
            <person name="Haridas S."/>
            <person name="Pangalinan J."/>
            <person name="Salamov A.A."/>
            <person name="Simmons B.A."/>
            <person name="Magnuson J.K."/>
            <person name="Chen J."/>
            <person name="Drula E."/>
            <person name="Henrissat B."/>
            <person name="Wiebenga A."/>
            <person name="Lubbers R.J."/>
            <person name="Gomes A.C."/>
            <person name="Makela M.R."/>
            <person name="Stajich J."/>
            <person name="Grigoriev I.V."/>
            <person name="Mortensen U.H."/>
            <person name="De Vries R.P."/>
            <person name="Baker S.E."/>
            <person name="Andersen M.R."/>
        </authorList>
    </citation>
    <scope>NUCLEOTIDE SEQUENCE [LARGE SCALE GENOMIC DNA]</scope>
    <source>
        <strain evidence="2 3">CBS 588.65</strain>
    </source>
</reference>
<name>A0ABR4I2R7_9EURO</name>
<evidence type="ECO:0000313" key="3">
    <source>
        <dbReference type="Proteomes" id="UP001610334"/>
    </source>
</evidence>
<keyword evidence="3" id="KW-1185">Reference proteome</keyword>
<evidence type="ECO:0000256" key="1">
    <source>
        <dbReference type="SAM" id="MobiDB-lite"/>
    </source>
</evidence>